<feature type="domain" description="HicB-like antitoxin of toxin-antitoxin system" evidence="1">
    <location>
        <begin position="3"/>
        <end position="122"/>
    </location>
</feature>
<dbReference type="Pfam" id="PF15919">
    <property type="entry name" value="HicB_lk_antitox"/>
    <property type="match status" value="1"/>
</dbReference>
<proteinExistence type="predicted"/>
<dbReference type="SUPFAM" id="SSF143100">
    <property type="entry name" value="TTHA1013/TTHA0281-like"/>
    <property type="match status" value="1"/>
</dbReference>
<sequence>MFYPIAIELGDDQHAFGVIVPDLPGCFSAGETLDEAISNAKEAISLHLEGLAEDEDAIPEGSMVAAHVGKPEYAGFIWGVVEIDVSRYLGKAEKINVTLPGLLIHRIDARTKNRSGWLAEAAIEKIAREAHA</sequence>
<reference evidence="2 3" key="1">
    <citation type="submission" date="2020-03" db="EMBL/GenBank/DDBJ databases">
        <title>Draft genome sequence of environmentally isolated violet-colored cultures.</title>
        <authorList>
            <person name="Wilson H.S."/>
        </authorList>
    </citation>
    <scope>NUCLEOTIDE SEQUENCE [LARGE SCALE GENOMIC DNA]</scope>
    <source>
        <strain evidence="2 3">HSC-16F04</strain>
    </source>
</reference>
<dbReference type="PANTHER" id="PTHR34504:SF2">
    <property type="entry name" value="UPF0150 PROTEIN SSL0259"/>
    <property type="match status" value="1"/>
</dbReference>
<keyword evidence="3" id="KW-1185">Reference proteome</keyword>
<name>A0ABX0KRH8_9NEIS</name>
<comment type="caution">
    <text evidence="2">The sequence shown here is derived from an EMBL/GenBank/DDBJ whole genome shotgun (WGS) entry which is preliminary data.</text>
</comment>
<dbReference type="InterPro" id="IPR035069">
    <property type="entry name" value="TTHA1013/TTHA0281-like"/>
</dbReference>
<evidence type="ECO:0000313" key="2">
    <source>
        <dbReference type="EMBL" id="NHQ84900.1"/>
    </source>
</evidence>
<evidence type="ECO:0000259" key="1">
    <source>
        <dbReference type="Pfam" id="PF15919"/>
    </source>
</evidence>
<gene>
    <name evidence="2" type="ORF">HA050_02085</name>
</gene>
<dbReference type="Gene3D" id="3.30.160.250">
    <property type="match status" value="1"/>
</dbReference>
<accession>A0ABX0KRH8</accession>
<dbReference type="RefSeq" id="WP_166821438.1">
    <property type="nucleotide sequence ID" value="NZ_JAAOLX010000001.1"/>
</dbReference>
<organism evidence="2 3">
    <name type="scientific">Iodobacter violaceini</name>
    <dbReference type="NCBI Taxonomy" id="3044271"/>
    <lineage>
        <taxon>Bacteria</taxon>
        <taxon>Pseudomonadati</taxon>
        <taxon>Pseudomonadota</taxon>
        <taxon>Betaproteobacteria</taxon>
        <taxon>Neisseriales</taxon>
        <taxon>Chitinibacteraceae</taxon>
        <taxon>Iodobacter</taxon>
    </lineage>
</organism>
<dbReference type="PANTHER" id="PTHR34504">
    <property type="entry name" value="ANTITOXIN HICB"/>
    <property type="match status" value="1"/>
</dbReference>
<protein>
    <submittedName>
        <fullName evidence="2">Type II toxin-antitoxin system HicB family antitoxin</fullName>
    </submittedName>
</protein>
<dbReference type="InterPro" id="IPR031807">
    <property type="entry name" value="HicB-like"/>
</dbReference>
<dbReference type="Proteomes" id="UP000712570">
    <property type="component" value="Unassembled WGS sequence"/>
</dbReference>
<dbReference type="EMBL" id="JAAOLX010000001">
    <property type="protein sequence ID" value="NHQ84900.1"/>
    <property type="molecule type" value="Genomic_DNA"/>
</dbReference>
<evidence type="ECO:0000313" key="3">
    <source>
        <dbReference type="Proteomes" id="UP000712570"/>
    </source>
</evidence>
<dbReference type="InterPro" id="IPR051404">
    <property type="entry name" value="TA_system_antitoxin"/>
</dbReference>